<reference evidence="3" key="3">
    <citation type="submission" date="2020-12" db="UniProtKB">
        <authorList>
            <consortium name="EnsemblPlants"/>
        </authorList>
    </citation>
    <scope>IDENTIFICATION</scope>
</reference>
<dbReference type="HOGENOM" id="CLU_1910183_0_0_1"/>
<evidence type="ECO:0000313" key="2">
    <source>
        <dbReference type="EMBL" id="PNR35772.1"/>
    </source>
</evidence>
<evidence type="ECO:0000256" key="1">
    <source>
        <dbReference type="SAM" id="MobiDB-lite"/>
    </source>
</evidence>
<dbReference type="InParanoid" id="A9RSZ5"/>
<organism evidence="2">
    <name type="scientific">Physcomitrium patens</name>
    <name type="common">Spreading-leaved earth moss</name>
    <name type="synonym">Physcomitrella patens</name>
    <dbReference type="NCBI Taxonomy" id="3218"/>
    <lineage>
        <taxon>Eukaryota</taxon>
        <taxon>Viridiplantae</taxon>
        <taxon>Streptophyta</taxon>
        <taxon>Embryophyta</taxon>
        <taxon>Bryophyta</taxon>
        <taxon>Bryophytina</taxon>
        <taxon>Bryopsida</taxon>
        <taxon>Funariidae</taxon>
        <taxon>Funariales</taxon>
        <taxon>Funariaceae</taxon>
        <taxon>Physcomitrium</taxon>
    </lineage>
</organism>
<feature type="region of interest" description="Disordered" evidence="1">
    <location>
        <begin position="1"/>
        <end position="87"/>
    </location>
</feature>
<dbReference type="EnsemblPlants" id="Pp3c17_3880V3.2">
    <property type="protein sequence ID" value="PAC:32905759.CDS.1"/>
    <property type="gene ID" value="Pp3c17_3880"/>
</dbReference>
<feature type="region of interest" description="Disordered" evidence="1">
    <location>
        <begin position="106"/>
        <end position="133"/>
    </location>
</feature>
<keyword evidence="4" id="KW-1185">Reference proteome</keyword>
<dbReference type="Proteomes" id="UP000006727">
    <property type="component" value="Chromosome 17"/>
</dbReference>
<dbReference type="AlphaFoldDB" id="A9RSZ5"/>
<gene>
    <name evidence="2" type="ORF">PHYPA_021622</name>
</gene>
<evidence type="ECO:0000313" key="3">
    <source>
        <dbReference type="EnsemblPlants" id="PAC:32905758.CDS.1"/>
    </source>
</evidence>
<feature type="compositionally biased region" description="Gly residues" evidence="1">
    <location>
        <begin position="106"/>
        <end position="116"/>
    </location>
</feature>
<proteinExistence type="predicted"/>
<accession>A9RSZ5</accession>
<protein>
    <submittedName>
        <fullName evidence="2 3">Uncharacterized protein</fullName>
    </submittedName>
</protein>
<feature type="compositionally biased region" description="Basic and acidic residues" evidence="1">
    <location>
        <begin position="78"/>
        <end position="87"/>
    </location>
</feature>
<name>A9RSZ5_PHYPA</name>
<feature type="compositionally biased region" description="Basic and acidic residues" evidence="1">
    <location>
        <begin position="52"/>
        <end position="62"/>
    </location>
</feature>
<dbReference type="Gramene" id="Pp3c17_3880V3.2">
    <property type="protein sequence ID" value="PAC:32905759.CDS.1"/>
    <property type="gene ID" value="Pp3c17_3880"/>
</dbReference>
<reference evidence="2 4" key="1">
    <citation type="journal article" date="2008" name="Science">
        <title>The Physcomitrella genome reveals evolutionary insights into the conquest of land by plants.</title>
        <authorList>
            <person name="Rensing S."/>
            <person name="Lang D."/>
            <person name="Zimmer A."/>
            <person name="Terry A."/>
            <person name="Salamov A."/>
            <person name="Shapiro H."/>
            <person name="Nishiyama T."/>
            <person name="Perroud P.-F."/>
            <person name="Lindquist E."/>
            <person name="Kamisugi Y."/>
            <person name="Tanahashi T."/>
            <person name="Sakakibara K."/>
            <person name="Fujita T."/>
            <person name="Oishi K."/>
            <person name="Shin-I T."/>
            <person name="Kuroki Y."/>
            <person name="Toyoda A."/>
            <person name="Suzuki Y."/>
            <person name="Hashimoto A."/>
            <person name="Yamaguchi K."/>
            <person name="Sugano A."/>
            <person name="Kohara Y."/>
            <person name="Fujiyama A."/>
            <person name="Anterola A."/>
            <person name="Aoki S."/>
            <person name="Ashton N."/>
            <person name="Barbazuk W.B."/>
            <person name="Barker E."/>
            <person name="Bennetzen J."/>
            <person name="Bezanilla M."/>
            <person name="Blankenship R."/>
            <person name="Cho S.H."/>
            <person name="Dutcher S."/>
            <person name="Estelle M."/>
            <person name="Fawcett J.A."/>
            <person name="Gundlach H."/>
            <person name="Hanada K."/>
            <person name="Heyl A."/>
            <person name="Hicks K.A."/>
            <person name="Hugh J."/>
            <person name="Lohr M."/>
            <person name="Mayer K."/>
            <person name="Melkozernov A."/>
            <person name="Murata T."/>
            <person name="Nelson D."/>
            <person name="Pils B."/>
            <person name="Prigge M."/>
            <person name="Reiss B."/>
            <person name="Renner T."/>
            <person name="Rombauts S."/>
            <person name="Rushton P."/>
            <person name="Sanderfoot A."/>
            <person name="Schween G."/>
            <person name="Shiu S.-H."/>
            <person name="Stueber K."/>
            <person name="Theodoulou F.L."/>
            <person name="Tu H."/>
            <person name="Van de Peer Y."/>
            <person name="Verrier P.J."/>
            <person name="Waters E."/>
            <person name="Wood A."/>
            <person name="Yang L."/>
            <person name="Cove D."/>
            <person name="Cuming A."/>
            <person name="Hasebe M."/>
            <person name="Lucas S."/>
            <person name="Mishler D.B."/>
            <person name="Reski R."/>
            <person name="Grigoriev I."/>
            <person name="Quatrano R.S."/>
            <person name="Boore J.L."/>
        </authorList>
    </citation>
    <scope>NUCLEOTIDE SEQUENCE [LARGE SCALE GENOMIC DNA]</scope>
    <source>
        <strain evidence="3 4">cv. Gransden 2004</strain>
    </source>
</reference>
<dbReference type="PaxDb" id="3218-PP1S26_278V6.1"/>
<evidence type="ECO:0000313" key="4">
    <source>
        <dbReference type="Proteomes" id="UP000006727"/>
    </source>
</evidence>
<sequence length="133" mass="14033">METAVQTPVSVPIVTPSLTPHRVQRGDSPLSSLGPEENLPTVDETQPCLPRLDVDAGRKKEDNAEEANLENSPQLSSPHEKKGMRDRLRGLADKYVSCLHAIDGGTGDLRGCGGTGSPTVVPAPQPFEAPSVG</sequence>
<dbReference type="Gramene" id="Pp3c17_3880V3.1">
    <property type="protein sequence ID" value="PAC:32905758.CDS.1"/>
    <property type="gene ID" value="Pp3c17_3880"/>
</dbReference>
<reference evidence="2 4" key="2">
    <citation type="journal article" date="2018" name="Plant J.">
        <title>The Physcomitrella patens chromosome-scale assembly reveals moss genome structure and evolution.</title>
        <authorList>
            <person name="Lang D."/>
            <person name="Ullrich K.K."/>
            <person name="Murat F."/>
            <person name="Fuchs J."/>
            <person name="Jenkins J."/>
            <person name="Haas F.B."/>
            <person name="Piednoel M."/>
            <person name="Gundlach H."/>
            <person name="Van Bel M."/>
            <person name="Meyberg R."/>
            <person name="Vives C."/>
            <person name="Morata J."/>
            <person name="Symeonidi A."/>
            <person name="Hiss M."/>
            <person name="Muchero W."/>
            <person name="Kamisugi Y."/>
            <person name="Saleh O."/>
            <person name="Blanc G."/>
            <person name="Decker E.L."/>
            <person name="van Gessel N."/>
            <person name="Grimwood J."/>
            <person name="Hayes R.D."/>
            <person name="Graham S.W."/>
            <person name="Gunter L.E."/>
            <person name="McDaniel S.F."/>
            <person name="Hoernstein S.N.W."/>
            <person name="Larsson A."/>
            <person name="Li F.W."/>
            <person name="Perroud P.F."/>
            <person name="Phillips J."/>
            <person name="Ranjan P."/>
            <person name="Rokshar D.S."/>
            <person name="Rothfels C.J."/>
            <person name="Schneider L."/>
            <person name="Shu S."/>
            <person name="Stevenson D.W."/>
            <person name="Thummler F."/>
            <person name="Tillich M."/>
            <person name="Villarreal Aguilar J.C."/>
            <person name="Widiez T."/>
            <person name="Wong G.K."/>
            <person name="Wymore A."/>
            <person name="Zhang Y."/>
            <person name="Zimmer A.D."/>
            <person name="Quatrano R.S."/>
            <person name="Mayer K.F.X."/>
            <person name="Goodstein D."/>
            <person name="Casacuberta J.M."/>
            <person name="Vandepoele K."/>
            <person name="Reski R."/>
            <person name="Cuming A.C."/>
            <person name="Tuskan G.A."/>
            <person name="Maumus F."/>
            <person name="Salse J."/>
            <person name="Schmutz J."/>
            <person name="Rensing S.A."/>
        </authorList>
    </citation>
    <scope>NUCLEOTIDE SEQUENCE [LARGE SCALE GENOMIC DNA]</scope>
    <source>
        <strain evidence="3 4">cv. Gransden 2004</strain>
    </source>
</reference>
<dbReference type="EMBL" id="ABEU02000017">
    <property type="protein sequence ID" value="PNR35772.1"/>
    <property type="molecule type" value="Genomic_DNA"/>
</dbReference>
<dbReference type="EnsemblPlants" id="Pp3c17_3880V3.1">
    <property type="protein sequence ID" value="PAC:32905758.CDS.1"/>
    <property type="gene ID" value="Pp3c17_3880"/>
</dbReference>